<evidence type="ECO:0000313" key="3">
    <source>
        <dbReference type="Proteomes" id="UP000683000"/>
    </source>
</evidence>
<dbReference type="EMBL" id="JAGFBS010000023">
    <property type="protein sequence ID" value="KAG6373098.1"/>
    <property type="molecule type" value="Genomic_DNA"/>
</dbReference>
<reference evidence="1" key="1">
    <citation type="submission" date="2021-03" db="EMBL/GenBank/DDBJ databases">
        <title>Evolutionary innovations through gain and loss of genes in the ectomycorrhizal Boletales.</title>
        <authorList>
            <person name="Wu G."/>
            <person name="Miyauchi S."/>
            <person name="Morin E."/>
            <person name="Yang Z.-L."/>
            <person name="Xu J."/>
            <person name="Martin F.M."/>
        </authorList>
    </citation>
    <scope>NUCLEOTIDE SEQUENCE</scope>
    <source>
        <strain evidence="1">BR01</strain>
    </source>
</reference>
<sequence>MEVQREIFLMFRDRRDVHRYAHVAKKMHVWLEPYVYRVVRLRGDNSVRKFLAVVAEGSQALSTKKLVLCRAVSISNVVQVLTLCRNVEDLAMQHSLRYIAHHSINPLLQPMSNLLRIKTMYTELATVAGEEHVILPDFVWFTRLSHLHLSISWPSLDTVPEGISTLANLTHLSMFWTTSRSCTTELVRFLEKDSTVVLIVWVNEWAMESPIQRDLRLRGLQDSRVVIFRTCLMDEYMAAGGFWKYAESVVKWRVDNKVNGWEFPPHLARPSFFRDYRRSLGFYNFVKSK</sequence>
<evidence type="ECO:0000313" key="2">
    <source>
        <dbReference type="EMBL" id="KAG6373098.1"/>
    </source>
</evidence>
<dbReference type="OrthoDB" id="2900663at2759"/>
<keyword evidence="3" id="KW-1185">Reference proteome</keyword>
<proteinExistence type="predicted"/>
<dbReference type="SUPFAM" id="SSF52047">
    <property type="entry name" value="RNI-like"/>
    <property type="match status" value="1"/>
</dbReference>
<name>A0A8I2YKT9_9AGAM</name>
<comment type="caution">
    <text evidence="1">The sequence shown here is derived from an EMBL/GenBank/DDBJ whole genome shotgun (WGS) entry which is preliminary data.</text>
</comment>
<accession>A0A8I2YKT9</accession>
<evidence type="ECO:0000313" key="1">
    <source>
        <dbReference type="EMBL" id="KAG6373093.1"/>
    </source>
</evidence>
<protein>
    <submittedName>
        <fullName evidence="1">Uncharacterized protein</fullName>
    </submittedName>
</protein>
<dbReference type="EMBL" id="JAGFBS010000023">
    <property type="protein sequence ID" value="KAG6373093.1"/>
    <property type="molecule type" value="Genomic_DNA"/>
</dbReference>
<dbReference type="Proteomes" id="UP000683000">
    <property type="component" value="Unassembled WGS sequence"/>
</dbReference>
<dbReference type="AlphaFoldDB" id="A0A8I2YKT9"/>
<organism evidence="1 3">
    <name type="scientific">Boletus reticuloceps</name>
    <dbReference type="NCBI Taxonomy" id="495285"/>
    <lineage>
        <taxon>Eukaryota</taxon>
        <taxon>Fungi</taxon>
        <taxon>Dikarya</taxon>
        <taxon>Basidiomycota</taxon>
        <taxon>Agaricomycotina</taxon>
        <taxon>Agaricomycetes</taxon>
        <taxon>Agaricomycetidae</taxon>
        <taxon>Boletales</taxon>
        <taxon>Boletineae</taxon>
        <taxon>Boletaceae</taxon>
        <taxon>Boletoideae</taxon>
        <taxon>Boletus</taxon>
    </lineage>
</organism>
<gene>
    <name evidence="1" type="ORF">JVT61DRAFT_6693</name>
    <name evidence="2" type="ORF">JVT61DRAFT_6700</name>
</gene>